<accession>A0A1F7GY14</accession>
<keyword evidence="1" id="KW-1133">Transmembrane helix</keyword>
<evidence type="ECO:0008006" key="4">
    <source>
        <dbReference type="Google" id="ProtNLM"/>
    </source>
</evidence>
<organism evidence="2 3">
    <name type="scientific">Candidatus Roizmanbacteria bacterium RIFCSPHIGHO2_02_FULL_38_11</name>
    <dbReference type="NCBI Taxonomy" id="1802039"/>
    <lineage>
        <taxon>Bacteria</taxon>
        <taxon>Candidatus Roizmaniibacteriota</taxon>
    </lineage>
</organism>
<proteinExistence type="predicted"/>
<gene>
    <name evidence="2" type="ORF">A3C25_01905</name>
</gene>
<sequence>MDTTQLLLTVVLTVTTILLVVVGIQLIFVLKELRKTLKTVNGIIENFEKVGVSVEHSLSEVTGFVSGLKTIFKVIDLIHTKKNAKSKS</sequence>
<keyword evidence="1" id="KW-0472">Membrane</keyword>
<dbReference type="Proteomes" id="UP000177913">
    <property type="component" value="Unassembled WGS sequence"/>
</dbReference>
<feature type="transmembrane region" description="Helical" evidence="1">
    <location>
        <begin position="6"/>
        <end position="30"/>
    </location>
</feature>
<evidence type="ECO:0000313" key="3">
    <source>
        <dbReference type="Proteomes" id="UP000177913"/>
    </source>
</evidence>
<name>A0A1F7GY14_9BACT</name>
<dbReference type="EMBL" id="MFZO01000047">
    <property type="protein sequence ID" value="OGK23402.1"/>
    <property type="molecule type" value="Genomic_DNA"/>
</dbReference>
<evidence type="ECO:0000256" key="1">
    <source>
        <dbReference type="SAM" id="Phobius"/>
    </source>
</evidence>
<reference evidence="2 3" key="1">
    <citation type="journal article" date="2016" name="Nat. Commun.">
        <title>Thousands of microbial genomes shed light on interconnected biogeochemical processes in an aquifer system.</title>
        <authorList>
            <person name="Anantharaman K."/>
            <person name="Brown C.T."/>
            <person name="Hug L.A."/>
            <person name="Sharon I."/>
            <person name="Castelle C.J."/>
            <person name="Probst A.J."/>
            <person name="Thomas B.C."/>
            <person name="Singh A."/>
            <person name="Wilkins M.J."/>
            <person name="Karaoz U."/>
            <person name="Brodie E.L."/>
            <person name="Williams K.H."/>
            <person name="Hubbard S.S."/>
            <person name="Banfield J.F."/>
        </authorList>
    </citation>
    <scope>NUCLEOTIDE SEQUENCE [LARGE SCALE GENOMIC DNA]</scope>
</reference>
<protein>
    <recommendedName>
        <fullName evidence="4">DUF948 domain-containing protein</fullName>
    </recommendedName>
</protein>
<dbReference type="AlphaFoldDB" id="A0A1F7GY14"/>
<comment type="caution">
    <text evidence="2">The sequence shown here is derived from an EMBL/GenBank/DDBJ whole genome shotgun (WGS) entry which is preliminary data.</text>
</comment>
<evidence type="ECO:0000313" key="2">
    <source>
        <dbReference type="EMBL" id="OGK23402.1"/>
    </source>
</evidence>
<keyword evidence="1" id="KW-0812">Transmembrane</keyword>